<keyword evidence="2" id="KW-0328">Glycosyltransferase</keyword>
<dbReference type="Pfam" id="PF00201">
    <property type="entry name" value="UDPGT"/>
    <property type="match status" value="1"/>
</dbReference>
<dbReference type="CDD" id="cd03784">
    <property type="entry name" value="GT1_Gtf-like"/>
    <property type="match status" value="1"/>
</dbReference>
<evidence type="ECO:0000256" key="1">
    <source>
        <dbReference type="ARBA" id="ARBA00009995"/>
    </source>
</evidence>
<comment type="caution">
    <text evidence="4">The sequence shown here is derived from an EMBL/GenBank/DDBJ whole genome shotgun (WGS) entry which is preliminary data.</text>
</comment>
<keyword evidence="3 4" id="KW-0808">Transferase</keyword>
<dbReference type="EMBL" id="QPKB01000009">
    <property type="protein sequence ID" value="RWR92430.1"/>
    <property type="molecule type" value="Genomic_DNA"/>
</dbReference>
<evidence type="ECO:0000256" key="3">
    <source>
        <dbReference type="ARBA" id="ARBA00022679"/>
    </source>
</evidence>
<evidence type="ECO:0000256" key="2">
    <source>
        <dbReference type="ARBA" id="ARBA00022676"/>
    </source>
</evidence>
<protein>
    <submittedName>
        <fullName evidence="4">UDP-glucosyl transferase 85A2</fullName>
    </submittedName>
</protein>
<dbReference type="SUPFAM" id="SSF53756">
    <property type="entry name" value="UDP-Glycosyltransferase/glycogen phosphorylase"/>
    <property type="match status" value="1"/>
</dbReference>
<dbReference type="FunFam" id="3.40.50.2000:FF:000065">
    <property type="entry name" value="Glycosyltransferase"/>
    <property type="match status" value="1"/>
</dbReference>
<dbReference type="Gene3D" id="3.40.50.2000">
    <property type="entry name" value="Glycogen Phosphorylase B"/>
    <property type="match status" value="2"/>
</dbReference>
<dbReference type="InterPro" id="IPR002213">
    <property type="entry name" value="UDP_glucos_trans"/>
</dbReference>
<dbReference type="STRING" id="337451.A0A3S3P3F4"/>
<sequence length="476" mass="53570">MGSPQVVQKPHAVCLPFPVQGHIKPMLDLAKLLHSSGFYITFINTDFNQRRLIKSGALNPTVQIDGFRFETIPDGLDSPEMDATQNVRDLAYSTSKRCLGPLKQLLQRLNGNSECGPPISFMIRDASMRFAQRLDLGMVDVTLWTMSACSYMGFLHYEQLVRRGCKRFSNGYLDTPIDWIPAMPNIRLKDLPTFIRTTDPNDLLLNYGKREPQAASSTSAVLINTFEELDHDLISAIGDKFTKRRPYALGPLSALSQHIPNTSKLNSIKPNLWKEEMECVEWLNTRSAASVVYVNFGSIVELTPEQLNEFAWGLAEGKHPFLWVIRPDLVSGELAVLEGNFVEETQGRGLIAGWCPQKDVLSHPSVGEFLTHCGWNSTIESISSGVPMLCWPFFADQQTNCRYICSLWGVGMEIDGEVKREEVKSLIRELMEGEKGKEIRKKAMEWKESARKATELGGSSHCNFERFLIDLLAMKS</sequence>
<dbReference type="PANTHER" id="PTHR11926">
    <property type="entry name" value="GLUCOSYL/GLUCURONOSYL TRANSFERASES"/>
    <property type="match status" value="1"/>
</dbReference>
<gene>
    <name evidence="4" type="ORF">CKAN_02164200</name>
</gene>
<dbReference type="FunFam" id="3.40.50.2000:FF:000027">
    <property type="entry name" value="Glycosyltransferase"/>
    <property type="match status" value="1"/>
</dbReference>
<dbReference type="GO" id="GO:0080044">
    <property type="term" value="F:quercetin 7-O-glucosyltransferase activity"/>
    <property type="evidence" value="ECO:0007669"/>
    <property type="project" value="TreeGrafter"/>
</dbReference>
<proteinExistence type="inferred from homology"/>
<dbReference type="PANTHER" id="PTHR11926:SF774">
    <property type="entry name" value="UDP-GLYCOSYLTRANSFERASE 85A1-RELATED"/>
    <property type="match status" value="1"/>
</dbReference>
<dbReference type="GO" id="GO:0080043">
    <property type="term" value="F:quercetin 3-O-glucosyltransferase activity"/>
    <property type="evidence" value="ECO:0007669"/>
    <property type="project" value="TreeGrafter"/>
</dbReference>
<accession>A0A3S3P3F4</accession>
<comment type="similarity">
    <text evidence="1">Belongs to the UDP-glycosyltransferase family.</text>
</comment>
<dbReference type="AlphaFoldDB" id="A0A3S3P3F4"/>
<dbReference type="Proteomes" id="UP000283530">
    <property type="component" value="Unassembled WGS sequence"/>
</dbReference>
<reference evidence="4 5" key="1">
    <citation type="journal article" date="2019" name="Nat. Plants">
        <title>Stout camphor tree genome fills gaps in understanding of flowering plant genome evolution.</title>
        <authorList>
            <person name="Chaw S.M."/>
            <person name="Liu Y.C."/>
            <person name="Wu Y.W."/>
            <person name="Wang H.Y."/>
            <person name="Lin C.I."/>
            <person name="Wu C.S."/>
            <person name="Ke H.M."/>
            <person name="Chang L.Y."/>
            <person name="Hsu C.Y."/>
            <person name="Yang H.T."/>
            <person name="Sudianto E."/>
            <person name="Hsu M.H."/>
            <person name="Wu K.P."/>
            <person name="Wang L.N."/>
            <person name="Leebens-Mack J.H."/>
            <person name="Tsai I.J."/>
        </authorList>
    </citation>
    <scope>NUCLEOTIDE SEQUENCE [LARGE SCALE GENOMIC DNA]</scope>
    <source>
        <strain evidence="5">cv. Chaw 1501</strain>
        <tissue evidence="4">Young leaves</tissue>
    </source>
</reference>
<organism evidence="4 5">
    <name type="scientific">Cinnamomum micranthum f. kanehirae</name>
    <dbReference type="NCBI Taxonomy" id="337451"/>
    <lineage>
        <taxon>Eukaryota</taxon>
        <taxon>Viridiplantae</taxon>
        <taxon>Streptophyta</taxon>
        <taxon>Embryophyta</taxon>
        <taxon>Tracheophyta</taxon>
        <taxon>Spermatophyta</taxon>
        <taxon>Magnoliopsida</taxon>
        <taxon>Magnoliidae</taxon>
        <taxon>Laurales</taxon>
        <taxon>Lauraceae</taxon>
        <taxon>Cinnamomum</taxon>
    </lineage>
</organism>
<name>A0A3S3P3F4_9MAGN</name>
<evidence type="ECO:0000313" key="4">
    <source>
        <dbReference type="EMBL" id="RWR92430.1"/>
    </source>
</evidence>
<dbReference type="OrthoDB" id="5835829at2759"/>
<evidence type="ECO:0000313" key="5">
    <source>
        <dbReference type="Proteomes" id="UP000283530"/>
    </source>
</evidence>
<keyword evidence="5" id="KW-1185">Reference proteome</keyword>